<feature type="domain" description="AB hydrolase-1" evidence="1">
    <location>
        <begin position="23"/>
        <end position="137"/>
    </location>
</feature>
<keyword evidence="2" id="KW-0378">Hydrolase</keyword>
<gene>
    <name evidence="2" type="ORF">LRS13_16935</name>
</gene>
<organism evidence="2 3">
    <name type="scientific">Svornostia abyssi</name>
    <dbReference type="NCBI Taxonomy" id="2898438"/>
    <lineage>
        <taxon>Bacteria</taxon>
        <taxon>Bacillati</taxon>
        <taxon>Actinomycetota</taxon>
        <taxon>Thermoleophilia</taxon>
        <taxon>Solirubrobacterales</taxon>
        <taxon>Baekduiaceae</taxon>
        <taxon>Svornostia</taxon>
    </lineage>
</organism>
<dbReference type="PRINTS" id="PR00111">
    <property type="entry name" value="ABHYDROLASE"/>
</dbReference>
<evidence type="ECO:0000259" key="1">
    <source>
        <dbReference type="Pfam" id="PF00561"/>
    </source>
</evidence>
<name>A0ABY5PD66_9ACTN</name>
<dbReference type="PANTHER" id="PTHR43433">
    <property type="entry name" value="HYDROLASE, ALPHA/BETA FOLD FAMILY PROTEIN"/>
    <property type="match status" value="1"/>
</dbReference>
<proteinExistence type="predicted"/>
<dbReference type="Gene3D" id="3.40.50.1820">
    <property type="entry name" value="alpha/beta hydrolase"/>
    <property type="match status" value="1"/>
</dbReference>
<dbReference type="InterPro" id="IPR050471">
    <property type="entry name" value="AB_hydrolase"/>
</dbReference>
<dbReference type="EMBL" id="CP088295">
    <property type="protein sequence ID" value="UUY02377.1"/>
    <property type="molecule type" value="Genomic_DNA"/>
</dbReference>
<keyword evidence="3" id="KW-1185">Reference proteome</keyword>
<dbReference type="InterPro" id="IPR029058">
    <property type="entry name" value="AB_hydrolase_fold"/>
</dbReference>
<accession>A0ABY5PD66</accession>
<dbReference type="Proteomes" id="UP001058860">
    <property type="component" value="Chromosome"/>
</dbReference>
<sequence>MAEHEIERAGTALSVSDEGEGAPVVLLHGLTATRRYVVMGSKALERSGHRVVAYDARGHGRSSPAPEPAAYGYDALADDLLAVLDGLGIERATLAGASMGAHTIATFALAHPGRVASVCLVTPAFLPGRDAGLAHWDALADGLRTGGVDGFVNAYPFEQVPEAWRETVEKVVRQRLGQHRHPEAVADALHAVPRSAPFAAAEDLGRIAVPAAIVASRDEADPGHPLEVGRTWADAIPGAVLHVEDHGRSPLAWQGGQLSRVIADVAAAAG</sequence>
<dbReference type="GO" id="GO:0016787">
    <property type="term" value="F:hydrolase activity"/>
    <property type="evidence" value="ECO:0007669"/>
    <property type="project" value="UniProtKB-KW"/>
</dbReference>
<dbReference type="PANTHER" id="PTHR43433:SF5">
    <property type="entry name" value="AB HYDROLASE-1 DOMAIN-CONTAINING PROTEIN"/>
    <property type="match status" value="1"/>
</dbReference>
<dbReference type="InterPro" id="IPR000073">
    <property type="entry name" value="AB_hydrolase_1"/>
</dbReference>
<dbReference type="SUPFAM" id="SSF53474">
    <property type="entry name" value="alpha/beta-Hydrolases"/>
    <property type="match status" value="1"/>
</dbReference>
<dbReference type="Pfam" id="PF00561">
    <property type="entry name" value="Abhydrolase_1"/>
    <property type="match status" value="1"/>
</dbReference>
<evidence type="ECO:0000313" key="3">
    <source>
        <dbReference type="Proteomes" id="UP001058860"/>
    </source>
</evidence>
<reference evidence="3" key="1">
    <citation type="submission" date="2021-11" db="EMBL/GenBank/DDBJ databases">
        <title>Cultivation dependent microbiological survey of springs from the worlds oldest radium mine currently devoted to the extraction of radon-saturated water.</title>
        <authorList>
            <person name="Kapinusova G."/>
            <person name="Smrhova T."/>
            <person name="Strejcek M."/>
            <person name="Suman J."/>
            <person name="Jani K."/>
            <person name="Pajer P."/>
            <person name="Uhlik O."/>
        </authorList>
    </citation>
    <scope>NUCLEOTIDE SEQUENCE [LARGE SCALE GENOMIC DNA]</scope>
    <source>
        <strain evidence="3">J379</strain>
    </source>
</reference>
<protein>
    <submittedName>
        <fullName evidence="2">Alpha/beta hydrolase</fullName>
    </submittedName>
</protein>
<evidence type="ECO:0000313" key="2">
    <source>
        <dbReference type="EMBL" id="UUY02377.1"/>
    </source>
</evidence>
<dbReference type="RefSeq" id="WP_353862906.1">
    <property type="nucleotide sequence ID" value="NZ_CP088295.1"/>
</dbReference>